<protein>
    <submittedName>
        <fullName evidence="1 2">Uncharacterized protein</fullName>
    </submittedName>
</protein>
<dbReference type="Proteomes" id="UP000011087">
    <property type="component" value="Unassembled WGS sequence"/>
</dbReference>
<reference evidence="2" key="3">
    <citation type="submission" date="2016-03" db="UniProtKB">
        <authorList>
            <consortium name="EnsemblProtists"/>
        </authorList>
    </citation>
    <scope>IDENTIFICATION</scope>
</reference>
<reference evidence="3" key="2">
    <citation type="submission" date="2012-11" db="EMBL/GenBank/DDBJ databases">
        <authorList>
            <person name="Kuo A."/>
            <person name="Curtis B.A."/>
            <person name="Tanifuji G."/>
            <person name="Burki F."/>
            <person name="Gruber A."/>
            <person name="Irimia M."/>
            <person name="Maruyama S."/>
            <person name="Arias M.C."/>
            <person name="Ball S.G."/>
            <person name="Gile G.H."/>
            <person name="Hirakawa Y."/>
            <person name="Hopkins J.F."/>
            <person name="Rensing S.A."/>
            <person name="Schmutz J."/>
            <person name="Symeonidi A."/>
            <person name="Elias M."/>
            <person name="Eveleigh R.J."/>
            <person name="Herman E.K."/>
            <person name="Klute M.J."/>
            <person name="Nakayama T."/>
            <person name="Obornik M."/>
            <person name="Reyes-Prieto A."/>
            <person name="Armbrust E.V."/>
            <person name="Aves S.J."/>
            <person name="Beiko R.G."/>
            <person name="Coutinho P."/>
            <person name="Dacks J.B."/>
            <person name="Durnford D.G."/>
            <person name="Fast N.M."/>
            <person name="Green B.R."/>
            <person name="Grisdale C."/>
            <person name="Hempe F."/>
            <person name="Henrissat B."/>
            <person name="Hoppner M.P."/>
            <person name="Ishida K.-I."/>
            <person name="Kim E."/>
            <person name="Koreny L."/>
            <person name="Kroth P.G."/>
            <person name="Liu Y."/>
            <person name="Malik S.-B."/>
            <person name="Maier U.G."/>
            <person name="McRose D."/>
            <person name="Mock T."/>
            <person name="Neilson J.A."/>
            <person name="Onodera N.T."/>
            <person name="Poole A.M."/>
            <person name="Pritham E.J."/>
            <person name="Richards T.A."/>
            <person name="Rocap G."/>
            <person name="Roy S.W."/>
            <person name="Sarai C."/>
            <person name="Schaack S."/>
            <person name="Shirato S."/>
            <person name="Slamovits C.H."/>
            <person name="Spencer D.F."/>
            <person name="Suzuki S."/>
            <person name="Worden A.Z."/>
            <person name="Zauner S."/>
            <person name="Barry K."/>
            <person name="Bell C."/>
            <person name="Bharti A.K."/>
            <person name="Crow J.A."/>
            <person name="Grimwood J."/>
            <person name="Kramer R."/>
            <person name="Lindquist E."/>
            <person name="Lucas S."/>
            <person name="Salamov A."/>
            <person name="McFadden G.I."/>
            <person name="Lane C.E."/>
            <person name="Keeling P.J."/>
            <person name="Gray M.W."/>
            <person name="Grigoriev I.V."/>
            <person name="Archibald J.M."/>
        </authorList>
    </citation>
    <scope>NUCLEOTIDE SEQUENCE</scope>
    <source>
        <strain evidence="3">CCMP2712</strain>
    </source>
</reference>
<dbReference type="PaxDb" id="55529-EKX48553"/>
<accession>L1JJ51</accession>
<evidence type="ECO:0000313" key="3">
    <source>
        <dbReference type="Proteomes" id="UP000011087"/>
    </source>
</evidence>
<dbReference type="EnsemblProtists" id="EKX48553">
    <property type="protein sequence ID" value="EKX48553"/>
    <property type="gene ID" value="GUITHDRAFT_105696"/>
</dbReference>
<name>L1JJ51_GUITC</name>
<gene>
    <name evidence="1" type="ORF">GUITHDRAFT_105696</name>
</gene>
<dbReference type="RefSeq" id="XP_005835533.1">
    <property type="nucleotide sequence ID" value="XM_005835476.1"/>
</dbReference>
<reference evidence="1 3" key="1">
    <citation type="journal article" date="2012" name="Nature">
        <title>Algal genomes reveal evolutionary mosaicism and the fate of nucleomorphs.</title>
        <authorList>
            <consortium name="DOE Joint Genome Institute"/>
            <person name="Curtis B.A."/>
            <person name="Tanifuji G."/>
            <person name="Burki F."/>
            <person name="Gruber A."/>
            <person name="Irimia M."/>
            <person name="Maruyama S."/>
            <person name="Arias M.C."/>
            <person name="Ball S.G."/>
            <person name="Gile G.H."/>
            <person name="Hirakawa Y."/>
            <person name="Hopkins J.F."/>
            <person name="Kuo A."/>
            <person name="Rensing S.A."/>
            <person name="Schmutz J."/>
            <person name="Symeonidi A."/>
            <person name="Elias M."/>
            <person name="Eveleigh R.J."/>
            <person name="Herman E.K."/>
            <person name="Klute M.J."/>
            <person name="Nakayama T."/>
            <person name="Obornik M."/>
            <person name="Reyes-Prieto A."/>
            <person name="Armbrust E.V."/>
            <person name="Aves S.J."/>
            <person name="Beiko R.G."/>
            <person name="Coutinho P."/>
            <person name="Dacks J.B."/>
            <person name="Durnford D.G."/>
            <person name="Fast N.M."/>
            <person name="Green B.R."/>
            <person name="Grisdale C.J."/>
            <person name="Hempel F."/>
            <person name="Henrissat B."/>
            <person name="Hoppner M.P."/>
            <person name="Ishida K."/>
            <person name="Kim E."/>
            <person name="Koreny L."/>
            <person name="Kroth P.G."/>
            <person name="Liu Y."/>
            <person name="Malik S.B."/>
            <person name="Maier U.G."/>
            <person name="McRose D."/>
            <person name="Mock T."/>
            <person name="Neilson J.A."/>
            <person name="Onodera N.T."/>
            <person name="Poole A.M."/>
            <person name="Pritham E.J."/>
            <person name="Richards T.A."/>
            <person name="Rocap G."/>
            <person name="Roy S.W."/>
            <person name="Sarai C."/>
            <person name="Schaack S."/>
            <person name="Shirato S."/>
            <person name="Slamovits C.H."/>
            <person name="Spencer D.F."/>
            <person name="Suzuki S."/>
            <person name="Worden A.Z."/>
            <person name="Zauner S."/>
            <person name="Barry K."/>
            <person name="Bell C."/>
            <person name="Bharti A.K."/>
            <person name="Crow J.A."/>
            <person name="Grimwood J."/>
            <person name="Kramer R."/>
            <person name="Lindquist E."/>
            <person name="Lucas S."/>
            <person name="Salamov A."/>
            <person name="McFadden G.I."/>
            <person name="Lane C.E."/>
            <person name="Keeling P.J."/>
            <person name="Gray M.W."/>
            <person name="Grigoriev I.V."/>
            <person name="Archibald J.M."/>
        </authorList>
    </citation>
    <scope>NUCLEOTIDE SEQUENCE</scope>
    <source>
        <strain evidence="1 3">CCMP2712</strain>
    </source>
</reference>
<dbReference type="EMBL" id="JH992985">
    <property type="protein sequence ID" value="EKX48553.1"/>
    <property type="molecule type" value="Genomic_DNA"/>
</dbReference>
<evidence type="ECO:0000313" key="2">
    <source>
        <dbReference type="EnsemblProtists" id="EKX48553"/>
    </source>
</evidence>
<dbReference type="GeneID" id="17305308"/>
<dbReference type="KEGG" id="gtt:GUITHDRAFT_105696"/>
<sequence>MHRWQRVREDAYKELVMQQSKHVTQSSWTKVLDELQSWVVREGQAILELYDAVVNRVVIPLDFLLLADEFPYLSEYFLKDYAGFQKSLLAACKIFITACTDVGKVDVECLRCDIRLFYHFAVATDFRITFFAGYGSDLLAFLVSLGSI</sequence>
<proteinExistence type="predicted"/>
<dbReference type="AlphaFoldDB" id="L1JJ51"/>
<dbReference type="HOGENOM" id="CLU_1762265_0_0_1"/>
<evidence type="ECO:0000313" key="1">
    <source>
        <dbReference type="EMBL" id="EKX48553.1"/>
    </source>
</evidence>
<keyword evidence="3" id="KW-1185">Reference proteome</keyword>
<organism evidence="1">
    <name type="scientific">Guillardia theta (strain CCMP2712)</name>
    <name type="common">Cryptophyte</name>
    <dbReference type="NCBI Taxonomy" id="905079"/>
    <lineage>
        <taxon>Eukaryota</taxon>
        <taxon>Cryptophyceae</taxon>
        <taxon>Pyrenomonadales</taxon>
        <taxon>Geminigeraceae</taxon>
        <taxon>Guillardia</taxon>
    </lineage>
</organism>